<evidence type="ECO:0000313" key="13">
    <source>
        <dbReference type="Proteomes" id="UP000714618"/>
    </source>
</evidence>
<keyword evidence="13" id="KW-1185">Reference proteome</keyword>
<evidence type="ECO:0000256" key="8">
    <source>
        <dbReference type="ARBA" id="ARBA00022833"/>
    </source>
</evidence>
<evidence type="ECO:0000256" key="4">
    <source>
        <dbReference type="ARBA" id="ARBA00022723"/>
    </source>
</evidence>
<dbReference type="CDD" id="cd20335">
    <property type="entry name" value="BRcat_RBR"/>
    <property type="match status" value="1"/>
</dbReference>
<feature type="domain" description="RING-type" evidence="11">
    <location>
        <begin position="84"/>
        <end position="253"/>
    </location>
</feature>
<evidence type="ECO:0000256" key="9">
    <source>
        <dbReference type="PROSITE-ProRule" id="PRU00175"/>
    </source>
</evidence>
<dbReference type="InterPro" id="IPR031127">
    <property type="entry name" value="E3_UB_ligase_RBR"/>
</dbReference>
<evidence type="ECO:0000256" key="2">
    <source>
        <dbReference type="ARBA" id="ARBA00012251"/>
    </source>
</evidence>
<evidence type="ECO:0000259" key="10">
    <source>
        <dbReference type="PROSITE" id="PS50089"/>
    </source>
</evidence>
<keyword evidence="3" id="KW-0808">Transferase</keyword>
<dbReference type="OrthoDB" id="9977870at2759"/>
<dbReference type="PANTHER" id="PTHR11685">
    <property type="entry name" value="RBR FAMILY RING FINGER AND IBR DOMAIN-CONTAINING"/>
    <property type="match status" value="1"/>
</dbReference>
<comment type="catalytic activity">
    <reaction evidence="1">
        <text>[E2 ubiquitin-conjugating enzyme]-S-ubiquitinyl-L-cysteine + [acceptor protein]-L-lysine = [E2 ubiquitin-conjugating enzyme]-L-cysteine + [acceptor protein]-N(6)-ubiquitinyl-L-lysine.</text>
        <dbReference type="EC" id="2.3.2.31"/>
    </reaction>
</comment>
<dbReference type="GO" id="GO:0008270">
    <property type="term" value="F:zinc ion binding"/>
    <property type="evidence" value="ECO:0007669"/>
    <property type="project" value="UniProtKB-KW"/>
</dbReference>
<protein>
    <recommendedName>
        <fullName evidence="2">RBR-type E3 ubiquitin transferase</fullName>
        <ecNumber evidence="2">2.3.2.31</ecNumber>
    </recommendedName>
</protein>
<dbReference type="InterPro" id="IPR013083">
    <property type="entry name" value="Znf_RING/FYVE/PHD"/>
</dbReference>
<dbReference type="InterPro" id="IPR044066">
    <property type="entry name" value="TRIAD_supradom"/>
</dbReference>
<accession>A0A9N8JWH7</accession>
<dbReference type="SUPFAM" id="SSF57850">
    <property type="entry name" value="RING/U-box"/>
    <property type="match status" value="1"/>
</dbReference>
<keyword evidence="7" id="KW-0833">Ubl conjugation pathway</keyword>
<dbReference type="PROSITE" id="PS51873">
    <property type="entry name" value="TRIAD"/>
    <property type="match status" value="1"/>
</dbReference>
<evidence type="ECO:0000256" key="1">
    <source>
        <dbReference type="ARBA" id="ARBA00001798"/>
    </source>
</evidence>
<gene>
    <name evidence="12" type="ORF">AWRI4233_LOCUS3813</name>
</gene>
<keyword evidence="5" id="KW-0677">Repeat</keyword>
<sequence length="253" mass="28210">MDLPDAATICLQIQGFRGVQPTDPYIEGMIVALELQLQELDMDNNTSSHLSTFDPDFESDREIVLSLAIEDEIALALDKQPLWVETDCTICTSRISGYQIFEAPCAHSYCHDCLRDLFELTIRDESHYLPSCCRLEIVLGPTVVPILGGDLTDKFNEKKVEYNTEHGKRTYCCGSNCGAFVPEPAIQDGVATCLDCGRRTCTICKEAAHRGDCPKDEDTQSVLELASREGWQRCYNAKCRRIVSLAVGCNHMT</sequence>
<dbReference type="GO" id="GO:0061630">
    <property type="term" value="F:ubiquitin protein ligase activity"/>
    <property type="evidence" value="ECO:0007669"/>
    <property type="project" value="UniProtKB-EC"/>
</dbReference>
<dbReference type="GO" id="GO:0016567">
    <property type="term" value="P:protein ubiquitination"/>
    <property type="evidence" value="ECO:0007669"/>
    <property type="project" value="InterPro"/>
</dbReference>
<dbReference type="Proteomes" id="UP000714618">
    <property type="component" value="Unassembled WGS sequence"/>
</dbReference>
<dbReference type="EMBL" id="CAIJEO010000005">
    <property type="protein sequence ID" value="CAD0092652.1"/>
    <property type="molecule type" value="Genomic_DNA"/>
</dbReference>
<dbReference type="AlphaFoldDB" id="A0A9N8JWH7"/>
<keyword evidence="6 9" id="KW-0863">Zinc-finger</keyword>
<evidence type="ECO:0000256" key="7">
    <source>
        <dbReference type="ARBA" id="ARBA00022786"/>
    </source>
</evidence>
<dbReference type="InterPro" id="IPR002867">
    <property type="entry name" value="IBR_dom"/>
</dbReference>
<dbReference type="InterPro" id="IPR017907">
    <property type="entry name" value="Znf_RING_CS"/>
</dbReference>
<dbReference type="PROSITE" id="PS00518">
    <property type="entry name" value="ZF_RING_1"/>
    <property type="match status" value="1"/>
</dbReference>
<feature type="domain" description="RING-type" evidence="10">
    <location>
        <begin position="88"/>
        <end position="132"/>
    </location>
</feature>
<evidence type="ECO:0000259" key="11">
    <source>
        <dbReference type="PROSITE" id="PS51873"/>
    </source>
</evidence>
<dbReference type="InterPro" id="IPR001841">
    <property type="entry name" value="Znf_RING"/>
</dbReference>
<evidence type="ECO:0000256" key="6">
    <source>
        <dbReference type="ARBA" id="ARBA00022771"/>
    </source>
</evidence>
<evidence type="ECO:0000256" key="3">
    <source>
        <dbReference type="ARBA" id="ARBA00022679"/>
    </source>
</evidence>
<proteinExistence type="predicted"/>
<dbReference type="EC" id="2.3.2.31" evidence="2"/>
<name>A0A9N8JWH7_9PEZI</name>
<keyword evidence="8" id="KW-0862">Zinc</keyword>
<organism evidence="12 13">
    <name type="scientific">Aureobasidium mustum</name>
    <dbReference type="NCBI Taxonomy" id="2773714"/>
    <lineage>
        <taxon>Eukaryota</taxon>
        <taxon>Fungi</taxon>
        <taxon>Dikarya</taxon>
        <taxon>Ascomycota</taxon>
        <taxon>Pezizomycotina</taxon>
        <taxon>Dothideomycetes</taxon>
        <taxon>Dothideomycetidae</taxon>
        <taxon>Dothideales</taxon>
        <taxon>Saccotheciaceae</taxon>
        <taxon>Aureobasidium</taxon>
    </lineage>
</organism>
<dbReference type="Pfam" id="PF01485">
    <property type="entry name" value="IBR"/>
    <property type="match status" value="1"/>
</dbReference>
<reference evidence="12" key="1">
    <citation type="submission" date="2020-06" db="EMBL/GenBank/DDBJ databases">
        <authorList>
            <person name="Onetto C."/>
        </authorList>
    </citation>
    <scope>NUCLEOTIDE SEQUENCE</scope>
</reference>
<evidence type="ECO:0000256" key="5">
    <source>
        <dbReference type="ARBA" id="ARBA00022737"/>
    </source>
</evidence>
<keyword evidence="4" id="KW-0479">Metal-binding</keyword>
<comment type="caution">
    <text evidence="12">The sequence shown here is derived from an EMBL/GenBank/DDBJ whole genome shotgun (WGS) entry which is preliminary data.</text>
</comment>
<evidence type="ECO:0000313" key="12">
    <source>
        <dbReference type="EMBL" id="CAD0092652.1"/>
    </source>
</evidence>
<dbReference type="PROSITE" id="PS50089">
    <property type="entry name" value="ZF_RING_2"/>
    <property type="match status" value="1"/>
</dbReference>
<dbReference type="Gene3D" id="3.30.40.10">
    <property type="entry name" value="Zinc/RING finger domain, C3HC4 (zinc finger)"/>
    <property type="match status" value="1"/>
</dbReference>